<accession>A0A1F6DK25</accession>
<organism evidence="2 3">
    <name type="scientific">Candidatus Kaiserbacteria bacterium RIFCSPHIGHO2_02_FULL_54_22</name>
    <dbReference type="NCBI Taxonomy" id="1798495"/>
    <lineage>
        <taxon>Bacteria</taxon>
        <taxon>Candidatus Kaiseribacteriota</taxon>
    </lineage>
</organism>
<feature type="transmembrane region" description="Helical" evidence="1">
    <location>
        <begin position="7"/>
        <end position="25"/>
    </location>
</feature>
<keyword evidence="1" id="KW-0472">Membrane</keyword>
<dbReference type="STRING" id="1798495.A3C19_01405"/>
<protein>
    <submittedName>
        <fullName evidence="2">Uncharacterized protein</fullName>
    </submittedName>
</protein>
<keyword evidence="1" id="KW-1133">Transmembrane helix</keyword>
<dbReference type="Proteomes" id="UP000178532">
    <property type="component" value="Unassembled WGS sequence"/>
</dbReference>
<evidence type="ECO:0000313" key="3">
    <source>
        <dbReference type="Proteomes" id="UP000178532"/>
    </source>
</evidence>
<sequence>MEQRKLNFVYIFGAVVLAILISSWYQHYPSVVIPSTIDTSSNFDNGKTLSTDKNCSQAILAQEQAVNNDPLANAETFEKYPVTNSLQMAPADLDIKSNSFAYEFRGVLMDKLSRVGVNFAGHYSIVYVGMTGWGANYFIVDRSNGKTYIFPYIATFLDFNKDSNLIRMNSKEDVLAWINEDVPDACMSTGTVGVYYTDARPFYFLWQNNELQQLGPGSSTPPMNPFWTEFK</sequence>
<evidence type="ECO:0000313" key="2">
    <source>
        <dbReference type="EMBL" id="OGG61667.1"/>
    </source>
</evidence>
<keyword evidence="1" id="KW-0812">Transmembrane</keyword>
<dbReference type="EMBL" id="MFLI01000018">
    <property type="protein sequence ID" value="OGG61667.1"/>
    <property type="molecule type" value="Genomic_DNA"/>
</dbReference>
<comment type="caution">
    <text evidence="2">The sequence shown here is derived from an EMBL/GenBank/DDBJ whole genome shotgun (WGS) entry which is preliminary data.</text>
</comment>
<reference evidence="2 3" key="1">
    <citation type="journal article" date="2016" name="Nat. Commun.">
        <title>Thousands of microbial genomes shed light on interconnected biogeochemical processes in an aquifer system.</title>
        <authorList>
            <person name="Anantharaman K."/>
            <person name="Brown C.T."/>
            <person name="Hug L.A."/>
            <person name="Sharon I."/>
            <person name="Castelle C.J."/>
            <person name="Probst A.J."/>
            <person name="Thomas B.C."/>
            <person name="Singh A."/>
            <person name="Wilkins M.J."/>
            <person name="Karaoz U."/>
            <person name="Brodie E.L."/>
            <person name="Williams K.H."/>
            <person name="Hubbard S.S."/>
            <person name="Banfield J.F."/>
        </authorList>
    </citation>
    <scope>NUCLEOTIDE SEQUENCE [LARGE SCALE GENOMIC DNA]</scope>
</reference>
<name>A0A1F6DK25_9BACT</name>
<gene>
    <name evidence="2" type="ORF">A3C19_01405</name>
</gene>
<proteinExistence type="predicted"/>
<dbReference type="AlphaFoldDB" id="A0A1F6DK25"/>
<evidence type="ECO:0000256" key="1">
    <source>
        <dbReference type="SAM" id="Phobius"/>
    </source>
</evidence>